<comment type="cofactor">
    <cofactor evidence="17">
        <name>Mg(2+)</name>
        <dbReference type="ChEBI" id="CHEBI:18420"/>
    </cofactor>
    <text evidence="17">Binds 2 magnesium ions per subunit.</text>
</comment>
<keyword evidence="11 17" id="KW-0460">Magnesium</keyword>
<dbReference type="GO" id="GO:0009432">
    <property type="term" value="P:SOS response"/>
    <property type="evidence" value="ECO:0007669"/>
    <property type="project" value="TreeGrafter"/>
</dbReference>
<evidence type="ECO:0000256" key="10">
    <source>
        <dbReference type="ARBA" id="ARBA00022763"/>
    </source>
</evidence>
<keyword evidence="7 17" id="KW-0548">Nucleotidyltransferase</keyword>
<dbReference type="InterPro" id="IPR001126">
    <property type="entry name" value="UmuC"/>
</dbReference>
<evidence type="ECO:0000256" key="8">
    <source>
        <dbReference type="ARBA" id="ARBA00022705"/>
    </source>
</evidence>
<dbReference type="NCBIfam" id="NF002677">
    <property type="entry name" value="PRK02406.1"/>
    <property type="match status" value="1"/>
</dbReference>
<dbReference type="Gene3D" id="1.10.150.20">
    <property type="entry name" value="5' to 3' exonuclease, C-terminal subdomain"/>
    <property type="match status" value="1"/>
</dbReference>
<keyword evidence="9 17" id="KW-0479">Metal-binding</keyword>
<dbReference type="GO" id="GO:0000287">
    <property type="term" value="F:magnesium ion binding"/>
    <property type="evidence" value="ECO:0007669"/>
    <property type="project" value="UniProtKB-UniRule"/>
</dbReference>
<evidence type="ECO:0000256" key="13">
    <source>
        <dbReference type="ARBA" id="ARBA00023125"/>
    </source>
</evidence>
<keyword evidence="8 17" id="KW-0235">DNA replication</keyword>
<name>A0A934QJ65_9PROT</name>
<feature type="binding site" evidence="17">
    <location>
        <position position="146"/>
    </location>
    <ligand>
        <name>Mg(2+)</name>
        <dbReference type="ChEBI" id="CHEBI:18420"/>
    </ligand>
</feature>
<dbReference type="Gene3D" id="3.30.70.270">
    <property type="match status" value="1"/>
</dbReference>
<dbReference type="GO" id="GO:0003684">
    <property type="term" value="F:damaged DNA binding"/>
    <property type="evidence" value="ECO:0007669"/>
    <property type="project" value="InterPro"/>
</dbReference>
<reference evidence="19" key="1">
    <citation type="submission" date="2017-08" db="EMBL/GenBank/DDBJ databases">
        <authorList>
            <person name="Imhoff J.F."/>
            <person name="Rahn T."/>
            <person name="Kuenzel S."/>
            <person name="Neulinger S.C."/>
        </authorList>
    </citation>
    <scope>NUCLEOTIDE SEQUENCE</scope>
    <source>
        <strain evidence="19">DSM 9154</strain>
    </source>
</reference>
<dbReference type="InterPro" id="IPR043128">
    <property type="entry name" value="Rev_trsase/Diguanyl_cyclase"/>
</dbReference>
<dbReference type="InterPro" id="IPR043502">
    <property type="entry name" value="DNA/RNA_pol_sf"/>
</dbReference>
<dbReference type="CDD" id="cd03586">
    <property type="entry name" value="PolY_Pol_IV_kappa"/>
    <property type="match status" value="1"/>
</dbReference>
<evidence type="ECO:0000256" key="17">
    <source>
        <dbReference type="HAMAP-Rule" id="MF_01113"/>
    </source>
</evidence>
<dbReference type="PANTHER" id="PTHR11076">
    <property type="entry name" value="DNA REPAIR POLYMERASE UMUC / TRANSFERASE FAMILY MEMBER"/>
    <property type="match status" value="1"/>
</dbReference>
<organism evidence="19 20">
    <name type="scientific">Rhodovibrio salinarum</name>
    <dbReference type="NCBI Taxonomy" id="1087"/>
    <lineage>
        <taxon>Bacteria</taxon>
        <taxon>Pseudomonadati</taxon>
        <taxon>Pseudomonadota</taxon>
        <taxon>Alphaproteobacteria</taxon>
        <taxon>Rhodospirillales</taxon>
        <taxon>Rhodovibrionaceae</taxon>
        <taxon>Rhodovibrio</taxon>
    </lineage>
</organism>
<feature type="active site" evidence="17">
    <location>
        <position position="147"/>
    </location>
</feature>
<dbReference type="GO" id="GO:0005829">
    <property type="term" value="C:cytosol"/>
    <property type="evidence" value="ECO:0007669"/>
    <property type="project" value="TreeGrafter"/>
</dbReference>
<keyword evidence="4 17" id="KW-0515">Mutator protein</keyword>
<evidence type="ECO:0000256" key="14">
    <source>
        <dbReference type="ARBA" id="ARBA00023204"/>
    </source>
</evidence>
<comment type="caution">
    <text evidence="19">The sequence shown here is derived from an EMBL/GenBank/DDBJ whole genome shotgun (WGS) entry which is preliminary data.</text>
</comment>
<dbReference type="Pfam" id="PF00817">
    <property type="entry name" value="IMS"/>
    <property type="match status" value="1"/>
</dbReference>
<evidence type="ECO:0000256" key="16">
    <source>
        <dbReference type="ARBA" id="ARBA00049244"/>
    </source>
</evidence>
<evidence type="ECO:0000313" key="20">
    <source>
        <dbReference type="Proteomes" id="UP000778970"/>
    </source>
</evidence>
<dbReference type="FunFam" id="3.30.1490.100:FF:000004">
    <property type="entry name" value="DNA polymerase IV"/>
    <property type="match status" value="1"/>
</dbReference>
<evidence type="ECO:0000256" key="9">
    <source>
        <dbReference type="ARBA" id="ARBA00022723"/>
    </source>
</evidence>
<evidence type="ECO:0000256" key="1">
    <source>
        <dbReference type="ARBA" id="ARBA00004496"/>
    </source>
</evidence>
<dbReference type="Gene3D" id="3.30.1490.100">
    <property type="entry name" value="DNA polymerase, Y-family, little finger domain"/>
    <property type="match status" value="1"/>
</dbReference>
<evidence type="ECO:0000256" key="6">
    <source>
        <dbReference type="ARBA" id="ARBA00022679"/>
    </source>
</evidence>
<dbReference type="FunFam" id="3.40.1170.60:FF:000001">
    <property type="entry name" value="DNA polymerase IV"/>
    <property type="match status" value="1"/>
</dbReference>
<evidence type="ECO:0000256" key="12">
    <source>
        <dbReference type="ARBA" id="ARBA00022932"/>
    </source>
</evidence>
<keyword evidence="12 17" id="KW-0239">DNA-directed DNA polymerase</keyword>
<keyword evidence="6 17" id="KW-0808">Transferase</keyword>
<dbReference type="GO" id="GO:0042276">
    <property type="term" value="P:error-prone translesion synthesis"/>
    <property type="evidence" value="ECO:0007669"/>
    <property type="project" value="TreeGrafter"/>
</dbReference>
<keyword evidence="20" id="KW-1185">Reference proteome</keyword>
<dbReference type="Gene3D" id="3.40.1170.60">
    <property type="match status" value="1"/>
</dbReference>
<feature type="domain" description="UmuC" evidence="18">
    <location>
        <begin position="49"/>
        <end position="229"/>
    </location>
</feature>
<evidence type="ECO:0000256" key="3">
    <source>
        <dbReference type="ARBA" id="ARBA00011245"/>
    </source>
</evidence>
<accession>A0A934QJ65</accession>
<dbReference type="InterPro" id="IPR022880">
    <property type="entry name" value="DNApol_IV"/>
</dbReference>
<gene>
    <name evidence="17" type="primary">dinB</name>
    <name evidence="19" type="ORF">CKO21_09795</name>
</gene>
<keyword evidence="5 17" id="KW-0963">Cytoplasm</keyword>
<dbReference type="GO" id="GO:0006261">
    <property type="term" value="P:DNA-templated DNA replication"/>
    <property type="evidence" value="ECO:0007669"/>
    <property type="project" value="UniProtKB-UniRule"/>
</dbReference>
<dbReference type="EC" id="2.7.7.7" evidence="17"/>
<comment type="subunit">
    <text evidence="3 17">Monomer.</text>
</comment>
<protein>
    <recommendedName>
        <fullName evidence="17">DNA polymerase IV</fullName>
        <shortName evidence="17">Pol IV</shortName>
        <ecNumber evidence="17">2.7.7.7</ecNumber>
    </recommendedName>
</protein>
<keyword evidence="14 17" id="KW-0234">DNA repair</keyword>
<evidence type="ECO:0000256" key="11">
    <source>
        <dbReference type="ARBA" id="ARBA00022842"/>
    </source>
</evidence>
<feature type="binding site" evidence="17">
    <location>
        <position position="53"/>
    </location>
    <ligand>
        <name>Mg(2+)</name>
        <dbReference type="ChEBI" id="CHEBI:18420"/>
    </ligand>
</feature>
<dbReference type="InterPro" id="IPR017961">
    <property type="entry name" value="DNA_pol_Y-fam_little_finger"/>
</dbReference>
<keyword evidence="13 17" id="KW-0238">DNA-binding</keyword>
<reference evidence="19" key="2">
    <citation type="journal article" date="2020" name="Microorganisms">
        <title>Osmotic Adaptation and Compatible Solute Biosynthesis of Phototrophic Bacteria as Revealed from Genome Analyses.</title>
        <authorList>
            <person name="Imhoff J.F."/>
            <person name="Rahn T."/>
            <person name="Kunzel S."/>
            <person name="Keller A."/>
            <person name="Neulinger S.C."/>
        </authorList>
    </citation>
    <scope>NUCLEOTIDE SEQUENCE</scope>
    <source>
        <strain evidence="19">DSM 9154</strain>
    </source>
</reference>
<comment type="similarity">
    <text evidence="2 17">Belongs to the DNA polymerase type-Y family.</text>
</comment>
<evidence type="ECO:0000313" key="19">
    <source>
        <dbReference type="EMBL" id="MBK1697535.1"/>
    </source>
</evidence>
<dbReference type="HAMAP" id="MF_01113">
    <property type="entry name" value="DNApol_IV"/>
    <property type="match status" value="1"/>
</dbReference>
<dbReference type="Proteomes" id="UP000778970">
    <property type="component" value="Unassembled WGS sequence"/>
</dbReference>
<dbReference type="SUPFAM" id="SSF56672">
    <property type="entry name" value="DNA/RNA polymerases"/>
    <property type="match status" value="1"/>
</dbReference>
<comment type="subcellular location">
    <subcellularLocation>
        <location evidence="1 17">Cytoplasm</location>
    </subcellularLocation>
</comment>
<comment type="catalytic activity">
    <reaction evidence="16 17">
        <text>DNA(n) + a 2'-deoxyribonucleoside 5'-triphosphate = DNA(n+1) + diphosphate</text>
        <dbReference type="Rhea" id="RHEA:22508"/>
        <dbReference type="Rhea" id="RHEA-COMP:17339"/>
        <dbReference type="Rhea" id="RHEA-COMP:17340"/>
        <dbReference type="ChEBI" id="CHEBI:33019"/>
        <dbReference type="ChEBI" id="CHEBI:61560"/>
        <dbReference type="ChEBI" id="CHEBI:173112"/>
        <dbReference type="EC" id="2.7.7.7"/>
    </reaction>
</comment>
<proteinExistence type="inferred from homology"/>
<evidence type="ECO:0000256" key="4">
    <source>
        <dbReference type="ARBA" id="ARBA00022457"/>
    </source>
</evidence>
<comment type="function">
    <text evidence="15 17">Poorly processive, error-prone DNA polymerase involved in untargeted mutagenesis. Copies undamaged DNA at stalled replication forks, which arise in vivo from mismatched or misaligned primer ends. These misaligned primers can be extended by PolIV. Exhibits no 3'-5' exonuclease (proofreading) activity. May be involved in translesional synthesis, in conjunction with the beta clamp from PolIII.</text>
</comment>
<evidence type="ECO:0000256" key="5">
    <source>
        <dbReference type="ARBA" id="ARBA00022490"/>
    </source>
</evidence>
<dbReference type="PROSITE" id="PS50173">
    <property type="entry name" value="UMUC"/>
    <property type="match status" value="1"/>
</dbReference>
<sequence>MTGTTEGGQPTALCRDCLSLFESKPVTGRCPHCQSPRVVAHPELSTLSVAHLDCDAFYASIEKRDNPALADRPVIVGGGRRGVVAACCYVARIYGVRSAMPMFKALDRCPDATVIKPDMARYRTAGQRIREMMEATTPLVEPISIDEAFLDLSGTEKLHGGPPARTLAALVLRIEREVGVTASIGLSYNKFLAKIASDLDKPRGFAAVGEAEALDFLGDKPVGTISGVGGQLQNALARDGITLIRHLRRYEETELMARFGAMGRRLYAFAWGRDPRPVAPNEPAKSISGETTFDDDVDDPEELLRRLWPQCERVARRLKTADLAGQSITLKLKTRDFKIITRSHKLSDPTNMADRLYRTAEPMLRRECDGRQFRLIGIGAGDLTAGVFADPPDLLDPNRDRQKKVESAIDAVRKRLGDDAITKGRGFTGSRQ</sequence>
<dbReference type="RefSeq" id="WP_027289211.1">
    <property type="nucleotide sequence ID" value="NZ_NRRE01000026.1"/>
</dbReference>
<evidence type="ECO:0000256" key="15">
    <source>
        <dbReference type="ARBA" id="ARBA00025589"/>
    </source>
</evidence>
<dbReference type="InterPro" id="IPR050116">
    <property type="entry name" value="DNA_polymerase-Y"/>
</dbReference>
<evidence type="ECO:0000256" key="2">
    <source>
        <dbReference type="ARBA" id="ARBA00010945"/>
    </source>
</evidence>
<dbReference type="GO" id="GO:0006281">
    <property type="term" value="P:DNA repair"/>
    <property type="evidence" value="ECO:0007669"/>
    <property type="project" value="UniProtKB-UniRule"/>
</dbReference>
<dbReference type="EMBL" id="NRRE01000026">
    <property type="protein sequence ID" value="MBK1697535.1"/>
    <property type="molecule type" value="Genomic_DNA"/>
</dbReference>
<dbReference type="GO" id="GO:0003887">
    <property type="term" value="F:DNA-directed DNA polymerase activity"/>
    <property type="evidence" value="ECO:0007669"/>
    <property type="project" value="UniProtKB-UniRule"/>
</dbReference>
<dbReference type="PANTHER" id="PTHR11076:SF33">
    <property type="entry name" value="DNA POLYMERASE KAPPA"/>
    <property type="match status" value="1"/>
</dbReference>
<keyword evidence="10 17" id="KW-0227">DNA damage</keyword>
<dbReference type="InterPro" id="IPR036775">
    <property type="entry name" value="DNA_pol_Y-fam_lit_finger_sf"/>
</dbReference>
<dbReference type="NCBIfam" id="NF002751">
    <property type="entry name" value="PRK02794.1"/>
    <property type="match status" value="1"/>
</dbReference>
<dbReference type="Pfam" id="PF11799">
    <property type="entry name" value="IMS_C"/>
    <property type="match status" value="1"/>
</dbReference>
<dbReference type="SUPFAM" id="SSF100879">
    <property type="entry name" value="Lesion bypass DNA polymerase (Y-family), little finger domain"/>
    <property type="match status" value="1"/>
</dbReference>
<feature type="site" description="Substrate discrimination" evidence="17">
    <location>
        <position position="58"/>
    </location>
</feature>
<evidence type="ECO:0000259" key="18">
    <source>
        <dbReference type="PROSITE" id="PS50173"/>
    </source>
</evidence>
<dbReference type="AlphaFoldDB" id="A0A934QJ65"/>
<evidence type="ECO:0000256" key="7">
    <source>
        <dbReference type="ARBA" id="ARBA00022695"/>
    </source>
</evidence>